<accession>A0ABQ5N7B3</accession>
<name>A0ABQ5N7B3_9CLOT</name>
<keyword evidence="2" id="KW-1185">Reference proteome</keyword>
<dbReference type="EMBL" id="BRXR01000001">
    <property type="protein sequence ID" value="GLC31124.1"/>
    <property type="molecule type" value="Genomic_DNA"/>
</dbReference>
<organism evidence="1 2">
    <name type="scientific">Clostridium omnivorum</name>
    <dbReference type="NCBI Taxonomy" id="1604902"/>
    <lineage>
        <taxon>Bacteria</taxon>
        <taxon>Bacillati</taxon>
        <taxon>Bacillota</taxon>
        <taxon>Clostridia</taxon>
        <taxon>Eubacteriales</taxon>
        <taxon>Clostridiaceae</taxon>
        <taxon>Clostridium</taxon>
    </lineage>
</organism>
<protein>
    <submittedName>
        <fullName evidence="1">Uncharacterized protein</fullName>
    </submittedName>
</protein>
<evidence type="ECO:0000313" key="1">
    <source>
        <dbReference type="EMBL" id="GLC31124.1"/>
    </source>
</evidence>
<sequence length="329" mass="38883">MEKHKELKKTLIDYTIVTSFDYIRTFDENNFTDFSFNKVSTIVNNESKYLLVGLSRIDGNPFVLYNPKLDFIHDELYQNMVYTNKVKGYNKERNRVLGYYEGDGIVRFGNKYPETIKIQFELATVDEIIRKNYYISNLPNKTRHEIIQSYILNLGESLGYKVNIAINDKKKLKRLNTNLLIAKTPQPADLVTISSNKVIDRIDVIWYENIIPVAAFEIEFSNNYADAFRRLHKLNEYSITLNPHLYNIICSYDQKYYEIYNYCKENYSFIKSLFPKLNLYFLPLSKLDDSLKLKDVLGFGKEKDICRNHFFSIKSLTPLIANFHLFHYQ</sequence>
<dbReference type="Proteomes" id="UP001208567">
    <property type="component" value="Unassembled WGS sequence"/>
</dbReference>
<reference evidence="1 2" key="1">
    <citation type="journal article" date="2024" name="Int. J. Syst. Evol. Microbiol.">
        <title>Clostridium omnivorum sp. nov., isolated from anoxic soil under the treatment of reductive soil disinfestation.</title>
        <authorList>
            <person name="Ueki A."/>
            <person name="Tonouchi A."/>
            <person name="Kaku N."/>
            <person name="Honma S."/>
            <person name="Ueki K."/>
        </authorList>
    </citation>
    <scope>NUCLEOTIDE SEQUENCE [LARGE SCALE GENOMIC DNA]</scope>
    <source>
        <strain evidence="1 2">E14</strain>
    </source>
</reference>
<dbReference type="RefSeq" id="WP_264850406.1">
    <property type="nucleotide sequence ID" value="NZ_BRXR01000001.1"/>
</dbReference>
<proteinExistence type="predicted"/>
<evidence type="ECO:0000313" key="2">
    <source>
        <dbReference type="Proteomes" id="UP001208567"/>
    </source>
</evidence>
<gene>
    <name evidence="1" type="ORF">bsdE14_25340</name>
</gene>
<comment type="caution">
    <text evidence="1">The sequence shown here is derived from an EMBL/GenBank/DDBJ whole genome shotgun (WGS) entry which is preliminary data.</text>
</comment>